<proteinExistence type="predicted"/>
<comment type="caution">
    <text evidence="2">The sequence shown here is derived from an EMBL/GenBank/DDBJ whole genome shotgun (WGS) entry which is preliminary data.</text>
</comment>
<dbReference type="EMBL" id="RQER01000008">
    <property type="protein sequence ID" value="TGJ99888.1"/>
    <property type="molecule type" value="Genomic_DNA"/>
</dbReference>
<evidence type="ECO:0000313" key="3">
    <source>
        <dbReference type="Proteomes" id="UP000297946"/>
    </source>
</evidence>
<gene>
    <name evidence="2" type="ORF">EHO57_14105</name>
</gene>
<protein>
    <submittedName>
        <fullName evidence="2">Uncharacterized protein</fullName>
    </submittedName>
</protein>
<dbReference type="RefSeq" id="WP_135698394.1">
    <property type="nucleotide sequence ID" value="NZ_RQER01000008.1"/>
</dbReference>
<evidence type="ECO:0000313" key="2">
    <source>
        <dbReference type="EMBL" id="TGJ99888.1"/>
    </source>
</evidence>
<accession>A0A5R2ASV1</accession>
<sequence length="248" mass="27502">MDSSFVKAIQDGKEVKVIEIDDRKYSTASLVPVEDPIASPIKTTTLSGIVDFLKMNRDGAVPADCFVHVQNPRQVTVTTKIVGKFRKRENLIEATYGLPTFEFGKYKDMDTFITQLQALFVENQPLIDIVAFVSSISQVGSVGVDDDGISQEVTRKVGITRKEKSPVKNPIVLTPRRIFPEAKQVASPFILRVKGSEDEIEAALFEADGGQWQVDAALNIKEFLDEQLNGKPNEQDKDGNTSSWKIIV</sequence>
<reference evidence="2 3" key="1">
    <citation type="journal article" date="2019" name="PLoS Negl. Trop. Dis.">
        <title>Revisiting the worldwide diversity of Leptospira species in the environment.</title>
        <authorList>
            <person name="Vincent A.T."/>
            <person name="Schiettekatte O."/>
            <person name="Bourhy P."/>
            <person name="Veyrier F.J."/>
            <person name="Picardeau M."/>
        </authorList>
    </citation>
    <scope>NUCLEOTIDE SEQUENCE [LARGE SCALE GENOMIC DNA]</scope>
    <source>
        <strain evidence="2 3">SSW18</strain>
    </source>
</reference>
<organism evidence="2 3">
    <name type="scientific">Leptospira langatensis</name>
    <dbReference type="NCBI Taxonomy" id="2484983"/>
    <lineage>
        <taxon>Bacteria</taxon>
        <taxon>Pseudomonadati</taxon>
        <taxon>Spirochaetota</taxon>
        <taxon>Spirochaetia</taxon>
        <taxon>Leptospirales</taxon>
        <taxon>Leptospiraceae</taxon>
        <taxon>Leptospira</taxon>
    </lineage>
</organism>
<evidence type="ECO:0000256" key="1">
    <source>
        <dbReference type="SAM" id="MobiDB-lite"/>
    </source>
</evidence>
<name>A0A5R2ASV1_9LEPT</name>
<dbReference type="Proteomes" id="UP000297946">
    <property type="component" value="Unassembled WGS sequence"/>
</dbReference>
<dbReference type="AlphaFoldDB" id="A0A5R2ASV1"/>
<feature type="region of interest" description="Disordered" evidence="1">
    <location>
        <begin position="229"/>
        <end position="248"/>
    </location>
</feature>